<keyword evidence="6" id="KW-1185">Reference proteome</keyword>
<accession>A0ABX0UN09</accession>
<dbReference type="InterPro" id="IPR001486">
    <property type="entry name" value="Hemoglobin_trunc"/>
</dbReference>
<keyword evidence="2" id="KW-0349">Heme</keyword>
<dbReference type="SUPFAM" id="SSF46458">
    <property type="entry name" value="Globin-like"/>
    <property type="match status" value="1"/>
</dbReference>
<dbReference type="EMBL" id="JAASQJ010000003">
    <property type="protein sequence ID" value="NIJ54378.1"/>
    <property type="molecule type" value="Genomic_DNA"/>
</dbReference>
<evidence type="ECO:0000313" key="6">
    <source>
        <dbReference type="Proteomes" id="UP001179181"/>
    </source>
</evidence>
<evidence type="ECO:0000256" key="3">
    <source>
        <dbReference type="ARBA" id="ARBA00022723"/>
    </source>
</evidence>
<evidence type="ECO:0000256" key="1">
    <source>
        <dbReference type="ARBA" id="ARBA00022448"/>
    </source>
</evidence>
<keyword evidence="4" id="KW-0408">Iron</keyword>
<dbReference type="RefSeq" id="WP_167272477.1">
    <property type="nucleotide sequence ID" value="NZ_JAASQJ010000003.1"/>
</dbReference>
<name>A0ABX0UN09_9BACT</name>
<keyword evidence="1" id="KW-0813">Transport</keyword>
<evidence type="ECO:0000313" key="5">
    <source>
        <dbReference type="EMBL" id="NIJ54378.1"/>
    </source>
</evidence>
<dbReference type="Proteomes" id="UP001179181">
    <property type="component" value="Unassembled WGS sequence"/>
</dbReference>
<reference evidence="5 6" key="1">
    <citation type="submission" date="2020-03" db="EMBL/GenBank/DDBJ databases">
        <title>Genomic Encyclopedia of Type Strains, Phase IV (KMG-IV): sequencing the most valuable type-strain genomes for metagenomic binning, comparative biology and taxonomic classification.</title>
        <authorList>
            <person name="Goeker M."/>
        </authorList>
    </citation>
    <scope>NUCLEOTIDE SEQUENCE [LARGE SCALE GENOMIC DNA]</scope>
    <source>
        <strain evidence="5 6">DSM 102865</strain>
    </source>
</reference>
<gene>
    <name evidence="5" type="ORF">FHS68_003560</name>
</gene>
<dbReference type="InterPro" id="IPR012292">
    <property type="entry name" value="Globin/Proto"/>
</dbReference>
<evidence type="ECO:0000256" key="2">
    <source>
        <dbReference type="ARBA" id="ARBA00022617"/>
    </source>
</evidence>
<proteinExistence type="predicted"/>
<dbReference type="Pfam" id="PF01152">
    <property type="entry name" value="Bac_globin"/>
    <property type="match status" value="1"/>
</dbReference>
<keyword evidence="3" id="KW-0479">Metal-binding</keyword>
<protein>
    <submittedName>
        <fullName evidence="5">Hemoglobin</fullName>
    </submittedName>
</protein>
<dbReference type="Gene3D" id="1.10.490.10">
    <property type="entry name" value="Globins"/>
    <property type="match status" value="1"/>
</dbReference>
<comment type="caution">
    <text evidence="5">The sequence shown here is derived from an EMBL/GenBank/DDBJ whole genome shotgun (WGS) entry which is preliminary data.</text>
</comment>
<sequence>MQELQKIPSPCEWAGGVSAFEKLTDVFYAKVLNDDLLEPIFRHMSPEHSRHVAHFLSEVLKGPKVYSEEYGEDALKHMVGKHIGKHLTEQHRKRWSDLLMLSADEIGLPDDPEFRSTFVGHIEWGTRVAVINSQLSENPTTDRHHIPQWGWGEVKGPFEVVGSLFERKPDEN</sequence>
<dbReference type="CDD" id="cd14775">
    <property type="entry name" value="TrHb2_O-like"/>
    <property type="match status" value="1"/>
</dbReference>
<organism evidence="5 6">
    <name type="scientific">Dyadobacter arcticus</name>
    <dbReference type="NCBI Taxonomy" id="1078754"/>
    <lineage>
        <taxon>Bacteria</taxon>
        <taxon>Pseudomonadati</taxon>
        <taxon>Bacteroidota</taxon>
        <taxon>Cytophagia</taxon>
        <taxon>Cytophagales</taxon>
        <taxon>Spirosomataceae</taxon>
        <taxon>Dyadobacter</taxon>
    </lineage>
</organism>
<dbReference type="InterPro" id="IPR009050">
    <property type="entry name" value="Globin-like_sf"/>
</dbReference>
<evidence type="ECO:0000256" key="4">
    <source>
        <dbReference type="ARBA" id="ARBA00023004"/>
    </source>
</evidence>